<gene>
    <name evidence="3" type="ORF">ENT82_01770</name>
    <name evidence="2" type="ORF">ENU43_02380</name>
</gene>
<accession>A0A7C4E198</accession>
<organism evidence="3">
    <name type="scientific">Caldiarchaeum subterraneum</name>
    <dbReference type="NCBI Taxonomy" id="311458"/>
    <lineage>
        <taxon>Archaea</taxon>
        <taxon>Nitrososphaerota</taxon>
        <taxon>Candidatus Caldarchaeales</taxon>
        <taxon>Candidatus Caldarchaeaceae</taxon>
        <taxon>Candidatus Caldarchaeum</taxon>
    </lineage>
</organism>
<feature type="transmembrane region" description="Helical" evidence="1">
    <location>
        <begin position="96"/>
        <end position="117"/>
    </location>
</feature>
<name>A0A7C4E198_CALS0</name>
<dbReference type="AlphaFoldDB" id="A0A7C4E198"/>
<proteinExistence type="predicted"/>
<keyword evidence="1" id="KW-0472">Membrane</keyword>
<dbReference type="EMBL" id="DTAD01000020">
    <property type="protein sequence ID" value="HGN89842.1"/>
    <property type="molecule type" value="Genomic_DNA"/>
</dbReference>
<feature type="transmembrane region" description="Helical" evidence="1">
    <location>
        <begin position="172"/>
        <end position="191"/>
    </location>
</feature>
<evidence type="ECO:0000256" key="1">
    <source>
        <dbReference type="SAM" id="Phobius"/>
    </source>
</evidence>
<feature type="transmembrane region" description="Helical" evidence="1">
    <location>
        <begin position="31"/>
        <end position="56"/>
    </location>
</feature>
<evidence type="ECO:0000313" key="3">
    <source>
        <dbReference type="EMBL" id="HGN89842.1"/>
    </source>
</evidence>
<keyword evidence="1" id="KW-0812">Transmembrane</keyword>
<evidence type="ECO:0000313" key="2">
    <source>
        <dbReference type="EMBL" id="HGL40500.1"/>
    </source>
</evidence>
<dbReference type="EMBL" id="DTCM01000028">
    <property type="protein sequence ID" value="HGL40500.1"/>
    <property type="molecule type" value="Genomic_DNA"/>
</dbReference>
<protein>
    <submittedName>
        <fullName evidence="3">Uncharacterized protein</fullName>
    </submittedName>
</protein>
<feature type="transmembrane region" description="Helical" evidence="1">
    <location>
        <begin position="129"/>
        <end position="152"/>
    </location>
</feature>
<keyword evidence="1" id="KW-1133">Transmembrane helix</keyword>
<comment type="caution">
    <text evidence="3">The sequence shown here is derived from an EMBL/GenBank/DDBJ whole genome shotgun (WGS) entry which is preliminary data.</text>
</comment>
<sequence>MTEAKIPLQRILEMGLRAFFREVWWDTRARVAGAVAGLVYATAYLFLVGIIFPLSFTLPPSIPTPSYEVVEGQFPQFPVLTIYISRGWALSINPEALITLTVLTLLVSINTAALIYLNRHGVCNLGKRLPASYAALLPSLFTFFSCCGGGVVSTLLLSTGAGLSALVFLQDYGRIFTLISGAILTSNLLLLRRSYRSIPS</sequence>
<reference evidence="3" key="1">
    <citation type="journal article" date="2020" name="mSystems">
        <title>Genome- and Community-Level Interaction Insights into Carbon Utilization and Element Cycling Functions of Hydrothermarchaeota in Hydrothermal Sediment.</title>
        <authorList>
            <person name="Zhou Z."/>
            <person name="Liu Y."/>
            <person name="Xu W."/>
            <person name="Pan J."/>
            <person name="Luo Z.H."/>
            <person name="Li M."/>
        </authorList>
    </citation>
    <scope>NUCLEOTIDE SEQUENCE [LARGE SCALE GENOMIC DNA]</scope>
    <source>
        <strain evidence="3">SpSt-613</strain>
        <strain evidence="2">SpSt-669</strain>
    </source>
</reference>